<keyword evidence="2" id="KW-1185">Reference proteome</keyword>
<organism evidence="1 2">
    <name type="scientific">Colletotrichum truncatum</name>
    <name type="common">Anthracnose fungus</name>
    <name type="synonym">Colletotrichum capsici</name>
    <dbReference type="NCBI Taxonomy" id="5467"/>
    <lineage>
        <taxon>Eukaryota</taxon>
        <taxon>Fungi</taxon>
        <taxon>Dikarya</taxon>
        <taxon>Ascomycota</taxon>
        <taxon>Pezizomycotina</taxon>
        <taxon>Sordariomycetes</taxon>
        <taxon>Hypocreomycetidae</taxon>
        <taxon>Glomerellales</taxon>
        <taxon>Glomerellaceae</taxon>
        <taxon>Colletotrichum</taxon>
        <taxon>Colletotrichum truncatum species complex</taxon>
    </lineage>
</organism>
<dbReference type="Proteomes" id="UP000805649">
    <property type="component" value="Unassembled WGS sequence"/>
</dbReference>
<proteinExistence type="predicted"/>
<name>A0ACC3YQD0_COLTU</name>
<protein>
    <submittedName>
        <fullName evidence="1">Beta-1,3-N-acetylgalactosaminyltransferase 2</fullName>
    </submittedName>
</protein>
<sequence length="430" mass="49397">MSSTAFSPVPYGIRTSLTRCVQRKFFRVLALSAVFIFCVTFYLTRETLPQHHATFEAPDTKPVVHGQIVDGLPKSSEVLEPFPYSPKEETADHVGGFEQPAPWLAAVISSAPDALRRMLIRTTWMTLYKDVPFDGRFVVSNPGKQWVHVVALENRTYGDMIVLDHIPEDDITANTIKTLEFYKWLVTVSPHKYEFVSKMDTDLWLNARGFWDRFMLPRLSMNNETGRLERSVTRTVIGELYYSPYWDLVFPHGAMYTVTWDMVELLSSLQDKFNVVTGEDMAIATLMLKGHERANFVNFKGSEKFDYSDEDARADGSAWARERTHPNSISHAIVGENPIAVHQLKDETLWLKVADCFNEDGIKVSSQTQYGSQHPMSTRWHDFWDWMGVSNRYRSRFDSIPDFLWTLDGDDWICDDIWNLGNTKTGDEGD</sequence>
<dbReference type="EMBL" id="VUJX02000007">
    <property type="protein sequence ID" value="KAL0934129.1"/>
    <property type="molecule type" value="Genomic_DNA"/>
</dbReference>
<comment type="caution">
    <text evidence="1">The sequence shown here is derived from an EMBL/GenBank/DDBJ whole genome shotgun (WGS) entry which is preliminary data.</text>
</comment>
<evidence type="ECO:0000313" key="1">
    <source>
        <dbReference type="EMBL" id="KAL0934129.1"/>
    </source>
</evidence>
<gene>
    <name evidence="1" type="ORF">CTRU02_210928</name>
</gene>
<reference evidence="1 2" key="1">
    <citation type="journal article" date="2020" name="Phytopathology">
        <title>Genome Sequence Resources of Colletotrichum truncatum, C. plurivorum, C. musicola, and C. sojae: Four Species Pathogenic to Soybean (Glycine max).</title>
        <authorList>
            <person name="Rogerio F."/>
            <person name="Boufleur T.R."/>
            <person name="Ciampi-Guillardi M."/>
            <person name="Sukno S.A."/>
            <person name="Thon M.R."/>
            <person name="Massola Junior N.S."/>
            <person name="Baroncelli R."/>
        </authorList>
    </citation>
    <scope>NUCLEOTIDE SEQUENCE [LARGE SCALE GENOMIC DNA]</scope>
    <source>
        <strain evidence="1 2">CMES1059</strain>
    </source>
</reference>
<evidence type="ECO:0000313" key="2">
    <source>
        <dbReference type="Proteomes" id="UP000805649"/>
    </source>
</evidence>
<accession>A0ACC3YQD0</accession>